<sequence>MNYPIFYAKNETDFFNLGLGVMTNTIEATTTEERNGSFYFESKITVDSIIYPQLENDMLIRADAGHELKEQRFRIKRIVDNHDGTASIYAEHISYLSSELSLRPEVTASGNGSTALTIWKSSITDSNPFVVDSDITTSNITKWRIDKVQNSRQALGGVEGSILEKWGGEYRFDNYHISLLSKRGTTADVLLAYGRNITDFEQERNISNTFNSVYPYALYTDDKQQEHLITLDAYCVDAENIGSFPNRKAQPVDFSSEFEHGVVPTQEKLISLAQKYIKANDIGIPAVSIKVSFVDLSKTTDYSKMAPLEQLNLCDEVRVIYPKLKVNTTAKVVRVVWNVLSESYDEIEIGEKKASLSDKISEQSKSIRKIESSANAALASADGKNTNFYGLYGEGGKGEPKATKIGDSWFKTNGGKTELYQWDGTSWKFIISTAWQEIFEARLTEELTKSKEELDKALAEKDAALKGLDQKIATELTVIDKSIAQGKLDTAAAQRRADEAVAKASANVIDLQAAKIDIIKALNDSASAINDIKLVDGKVNSVTNTIADIKLDMNGKADKTTVASQISQSSSQVKVDVQAWTNGRLNDYSTIQATSTSIALATADKATKAQVTILSDQITNTVSSAAQNNLVYNATLQSGPDGWDLQRGFAQSSARNLNGNYIINFSLSSNSSNTWYFARSKQVPIGIWKEYAYATALMRRTDIPNGGVFMFGVEGFDANGDRIEFKTVNIHSQLTDDKWTTLSDMYEFKDSRVKTVCFTLATNSFGHYIACQPIMVNSGTVGNFVPDGMDKSQITQLATDINLRVTKDSVVNQINISNEGILIDGSKVQITGRTYIENGVITSAKIQDLSASKLTAGRIDASIIVVDNINANRITVGTLSADRIAANSITATHISIASLSALSANLGTVTAGTINAATVNIININANSITTGTLNADRIGANSITADKIKATSIDLFSNDSYTNVRSDGMRIQSKAQIVFANWRDSSNTLRNTQGVYIGGVGGGTKHIAFTRSNGTTFMLRAEAGMDFGSNQNVFTDNLNIYDNLQLWESVRVHGNLINEGYVAFGGGIVEASIQYDKPKGTMNFFVPGGRSGSYHYFNQKVLSAGAFESVSRLSLKDVKGAYEGNALEDICNTEIVEYRYKNSPDDRQLSPIIDDINEIKKYHLPDIINDGKTVNLYAMNSLSWLAIKQLAQKLENIEEKLDAIA</sequence>
<keyword evidence="1" id="KW-0175">Coiled coil</keyword>
<dbReference type="KEGG" id="lpk:LACPI_2138"/>
<proteinExistence type="predicted"/>
<dbReference type="RefSeq" id="WP_047916323.1">
    <property type="nucleotide sequence ID" value="NZ_LN774769.1"/>
</dbReference>
<dbReference type="PROSITE" id="PS51688">
    <property type="entry name" value="ICA"/>
    <property type="match status" value="1"/>
</dbReference>
<evidence type="ECO:0000313" key="4">
    <source>
        <dbReference type="Proteomes" id="UP000033166"/>
    </source>
</evidence>
<accession>A0A0D6E011</accession>
<dbReference type="NCBIfam" id="TIGR01665">
    <property type="entry name" value="put_anti_recept"/>
    <property type="match status" value="1"/>
</dbReference>
<feature type="domain" description="Peptidase S74" evidence="2">
    <location>
        <begin position="1112"/>
        <end position="1202"/>
    </location>
</feature>
<dbReference type="InterPro" id="IPR010572">
    <property type="entry name" value="Tail_dom"/>
</dbReference>
<dbReference type="HOGENOM" id="CLU_275311_0_0_9"/>
<feature type="coiled-coil region" evidence="1">
    <location>
        <begin position="440"/>
        <end position="471"/>
    </location>
</feature>
<evidence type="ECO:0000313" key="3">
    <source>
        <dbReference type="EMBL" id="CEN29338.1"/>
    </source>
</evidence>
<dbReference type="AlphaFoldDB" id="A0A0D6E011"/>
<gene>
    <name evidence="3" type="ORF">LACPI_2138</name>
</gene>
<evidence type="ECO:0000259" key="2">
    <source>
        <dbReference type="PROSITE" id="PS51688"/>
    </source>
</evidence>
<dbReference type="InterPro" id="IPR007119">
    <property type="entry name" value="Phage_tail_spike_N"/>
</dbReference>
<name>A0A0D6E011_9LACT</name>
<reference evidence="4" key="1">
    <citation type="submission" date="2015-01" db="EMBL/GenBank/DDBJ databases">
        <authorList>
            <person name="Andreevskaya M."/>
        </authorList>
    </citation>
    <scope>NUCLEOTIDE SEQUENCE [LARGE SCALE GENOMIC DNA]</scope>
    <source>
        <strain evidence="4">MKFS47</strain>
    </source>
</reference>
<dbReference type="InterPro" id="IPR030392">
    <property type="entry name" value="S74_ICA"/>
</dbReference>
<evidence type="ECO:0000256" key="1">
    <source>
        <dbReference type="SAM" id="Coils"/>
    </source>
</evidence>
<dbReference type="Proteomes" id="UP000033166">
    <property type="component" value="Chromosome I"/>
</dbReference>
<dbReference type="EMBL" id="LN774769">
    <property type="protein sequence ID" value="CEN29338.1"/>
    <property type="molecule type" value="Genomic_DNA"/>
</dbReference>
<protein>
    <submittedName>
        <fullName evidence="3">Phage minor structural protein</fullName>
    </submittedName>
</protein>
<dbReference type="Pfam" id="PF06605">
    <property type="entry name" value="Prophage_tail"/>
    <property type="match status" value="1"/>
</dbReference>
<organism evidence="3 4">
    <name type="scientific">Pseudolactococcus piscium MKFS47</name>
    <dbReference type="NCBI Taxonomy" id="297352"/>
    <lineage>
        <taxon>Bacteria</taxon>
        <taxon>Bacillati</taxon>
        <taxon>Bacillota</taxon>
        <taxon>Bacilli</taxon>
        <taxon>Lactobacillales</taxon>
        <taxon>Streptococcaceae</taxon>
        <taxon>Pseudolactococcus</taxon>
    </lineage>
</organism>